<sequence length="258" mass="30441">MNPHGTKIRIFLKPCCKRQFFNVNQQLTPRTVTFILKNTCLKHLKNTTLKKKDKENVLQNAVTQIMICVDLQKCLPTPVLTNSQSFCSLKLWTYNYTLYNATNKKVTCMMCDEPKSGRGANEMPSGMLKWALATIKPQHEEIFIWSDNCPSQNRNIVMVMAYFWILKIFPTLKCLLYYKTDFDCPEFQKVNLKRTGRRIVFLEEFTSIRCELNPISTEKFKHLQKLLRWIPKQFHDYYRDLVHQNTKASQGEEEADYD</sequence>
<accession>A0AAN7SH57</accession>
<protein>
    <submittedName>
        <fullName evidence="1">Uncharacterized protein</fullName>
    </submittedName>
</protein>
<comment type="caution">
    <text evidence="1">The sequence shown here is derived from an EMBL/GenBank/DDBJ whole genome shotgun (WGS) entry which is preliminary data.</text>
</comment>
<dbReference type="Proteomes" id="UP001353858">
    <property type="component" value="Unassembled WGS sequence"/>
</dbReference>
<gene>
    <name evidence="1" type="ORF">RN001_008933</name>
</gene>
<evidence type="ECO:0000313" key="2">
    <source>
        <dbReference type="Proteomes" id="UP001353858"/>
    </source>
</evidence>
<dbReference type="EMBL" id="JARPUR010000003">
    <property type="protein sequence ID" value="KAK4880787.1"/>
    <property type="molecule type" value="Genomic_DNA"/>
</dbReference>
<organism evidence="1 2">
    <name type="scientific">Aquatica leii</name>
    <dbReference type="NCBI Taxonomy" id="1421715"/>
    <lineage>
        <taxon>Eukaryota</taxon>
        <taxon>Metazoa</taxon>
        <taxon>Ecdysozoa</taxon>
        <taxon>Arthropoda</taxon>
        <taxon>Hexapoda</taxon>
        <taxon>Insecta</taxon>
        <taxon>Pterygota</taxon>
        <taxon>Neoptera</taxon>
        <taxon>Endopterygota</taxon>
        <taxon>Coleoptera</taxon>
        <taxon>Polyphaga</taxon>
        <taxon>Elateriformia</taxon>
        <taxon>Elateroidea</taxon>
        <taxon>Lampyridae</taxon>
        <taxon>Luciolinae</taxon>
        <taxon>Aquatica</taxon>
    </lineage>
</organism>
<dbReference type="AlphaFoldDB" id="A0AAN7SH57"/>
<keyword evidence="2" id="KW-1185">Reference proteome</keyword>
<reference evidence="2" key="1">
    <citation type="submission" date="2023-01" db="EMBL/GenBank/DDBJ databases">
        <title>Key to firefly adult light organ development and bioluminescence: homeobox transcription factors regulate luciferase expression and transportation to peroxisome.</title>
        <authorList>
            <person name="Fu X."/>
        </authorList>
    </citation>
    <scope>NUCLEOTIDE SEQUENCE [LARGE SCALE GENOMIC DNA]</scope>
</reference>
<name>A0AAN7SH57_9COLE</name>
<evidence type="ECO:0000313" key="1">
    <source>
        <dbReference type="EMBL" id="KAK4880787.1"/>
    </source>
</evidence>
<proteinExistence type="predicted"/>